<protein>
    <submittedName>
        <fullName evidence="1">Uncharacterized protein</fullName>
    </submittedName>
</protein>
<comment type="caution">
    <text evidence="1">The sequence shown here is derived from an EMBL/GenBank/DDBJ whole genome shotgun (WGS) entry which is preliminary data.</text>
</comment>
<name>A0AAW0IXE0_QUESU</name>
<organism evidence="1 2">
    <name type="scientific">Quercus suber</name>
    <name type="common">Cork oak</name>
    <dbReference type="NCBI Taxonomy" id="58331"/>
    <lineage>
        <taxon>Eukaryota</taxon>
        <taxon>Viridiplantae</taxon>
        <taxon>Streptophyta</taxon>
        <taxon>Embryophyta</taxon>
        <taxon>Tracheophyta</taxon>
        <taxon>Spermatophyta</taxon>
        <taxon>Magnoliopsida</taxon>
        <taxon>eudicotyledons</taxon>
        <taxon>Gunneridae</taxon>
        <taxon>Pentapetalae</taxon>
        <taxon>rosids</taxon>
        <taxon>fabids</taxon>
        <taxon>Fagales</taxon>
        <taxon>Fagaceae</taxon>
        <taxon>Quercus</taxon>
    </lineage>
</organism>
<accession>A0AAW0IXE0</accession>
<sequence>MASCCSVLLTIVFIFTIIASDT</sequence>
<reference evidence="1 2" key="1">
    <citation type="journal article" date="2018" name="Sci. Data">
        <title>The draft genome sequence of cork oak.</title>
        <authorList>
            <person name="Ramos A.M."/>
            <person name="Usie A."/>
            <person name="Barbosa P."/>
            <person name="Barros P.M."/>
            <person name="Capote T."/>
            <person name="Chaves I."/>
            <person name="Simoes F."/>
            <person name="Abreu I."/>
            <person name="Carrasquinho I."/>
            <person name="Faro C."/>
            <person name="Guimaraes J.B."/>
            <person name="Mendonca D."/>
            <person name="Nobrega F."/>
            <person name="Rodrigues L."/>
            <person name="Saibo N.J.M."/>
            <person name="Varela M.C."/>
            <person name="Egas C."/>
            <person name="Matos J."/>
            <person name="Miguel C.M."/>
            <person name="Oliveira M.M."/>
            <person name="Ricardo C.P."/>
            <person name="Goncalves S."/>
        </authorList>
    </citation>
    <scope>NUCLEOTIDE SEQUENCE [LARGE SCALE GENOMIC DNA]</scope>
    <source>
        <strain evidence="2">cv. HL8</strain>
    </source>
</reference>
<dbReference type="EMBL" id="PKMF04000798">
    <property type="protein sequence ID" value="KAK7819099.1"/>
    <property type="molecule type" value="Genomic_DNA"/>
</dbReference>
<gene>
    <name evidence="1" type="ORF">CFP56_040693</name>
</gene>
<keyword evidence="2" id="KW-1185">Reference proteome</keyword>
<dbReference type="Proteomes" id="UP000237347">
    <property type="component" value="Unassembled WGS sequence"/>
</dbReference>
<dbReference type="AlphaFoldDB" id="A0AAW0IXE0"/>
<evidence type="ECO:0000313" key="2">
    <source>
        <dbReference type="Proteomes" id="UP000237347"/>
    </source>
</evidence>
<evidence type="ECO:0000313" key="1">
    <source>
        <dbReference type="EMBL" id="KAK7819099.1"/>
    </source>
</evidence>
<proteinExistence type="predicted"/>